<evidence type="ECO:0000256" key="2">
    <source>
        <dbReference type="RuleBase" id="RU003860"/>
    </source>
</evidence>
<dbReference type="Proteomes" id="UP001253595">
    <property type="component" value="Unassembled WGS sequence"/>
</dbReference>
<sequence>MNPVESRIYTKLSGGFQPVHLEVINESYMHSVPPGSETHFKVVLASAQFAGKRQVQRHQAIYACLAGELQSGVHALALHTFSPEEWQASSQVPASPQCLGGRKHDPQ</sequence>
<comment type="caution">
    <text evidence="4">The sequence shown here is derived from an EMBL/GenBank/DDBJ whole genome shotgun (WGS) entry which is preliminary data.</text>
</comment>
<dbReference type="EMBL" id="JAVDVX010000002">
    <property type="protein sequence ID" value="MDR7089025.1"/>
    <property type="molecule type" value="Genomic_DNA"/>
</dbReference>
<evidence type="ECO:0000313" key="5">
    <source>
        <dbReference type="Proteomes" id="UP001253595"/>
    </source>
</evidence>
<organism evidence="4 5">
    <name type="scientific">Cellvibrio fibrivorans</name>
    <dbReference type="NCBI Taxonomy" id="126350"/>
    <lineage>
        <taxon>Bacteria</taxon>
        <taxon>Pseudomonadati</taxon>
        <taxon>Pseudomonadota</taxon>
        <taxon>Gammaproteobacteria</taxon>
        <taxon>Cellvibrionales</taxon>
        <taxon>Cellvibrionaceae</taxon>
        <taxon>Cellvibrio</taxon>
    </lineage>
</organism>
<gene>
    <name evidence="4" type="ORF">J2X05_001031</name>
</gene>
<dbReference type="InterPro" id="IPR050961">
    <property type="entry name" value="BolA/IbaG_stress_morph_reg"/>
</dbReference>
<dbReference type="InterPro" id="IPR036065">
    <property type="entry name" value="BolA-like_sf"/>
</dbReference>
<dbReference type="PIRSF" id="PIRSF003113">
    <property type="entry name" value="BolA"/>
    <property type="match status" value="1"/>
</dbReference>
<protein>
    <submittedName>
        <fullName evidence="4">BolA protein</fullName>
    </submittedName>
</protein>
<dbReference type="Gene3D" id="3.30.300.90">
    <property type="entry name" value="BolA-like"/>
    <property type="match status" value="1"/>
</dbReference>
<name>A0ABU1UV04_9GAMM</name>
<evidence type="ECO:0000313" key="4">
    <source>
        <dbReference type="EMBL" id="MDR7089025.1"/>
    </source>
</evidence>
<proteinExistence type="inferred from homology"/>
<reference evidence="4 5" key="1">
    <citation type="submission" date="2023-07" db="EMBL/GenBank/DDBJ databases">
        <title>Sorghum-associated microbial communities from plants grown in Nebraska, USA.</title>
        <authorList>
            <person name="Schachtman D."/>
        </authorList>
    </citation>
    <scope>NUCLEOTIDE SEQUENCE [LARGE SCALE GENOMIC DNA]</scope>
    <source>
        <strain evidence="4 5">BE190</strain>
    </source>
</reference>
<dbReference type="RefSeq" id="WP_310069560.1">
    <property type="nucleotide sequence ID" value="NZ_JAVDVX010000002.1"/>
</dbReference>
<dbReference type="SUPFAM" id="SSF82657">
    <property type="entry name" value="BolA-like"/>
    <property type="match status" value="1"/>
</dbReference>
<dbReference type="PANTHER" id="PTHR46229">
    <property type="entry name" value="BOLA TRANSCRIPTION REGULATOR"/>
    <property type="match status" value="1"/>
</dbReference>
<comment type="similarity">
    <text evidence="1 2">Belongs to the BolA/IbaG family.</text>
</comment>
<evidence type="ECO:0000256" key="3">
    <source>
        <dbReference type="SAM" id="MobiDB-lite"/>
    </source>
</evidence>
<dbReference type="PANTHER" id="PTHR46229:SF2">
    <property type="entry name" value="BOLA-LIKE PROTEIN 1"/>
    <property type="match status" value="1"/>
</dbReference>
<evidence type="ECO:0000256" key="1">
    <source>
        <dbReference type="ARBA" id="ARBA00005578"/>
    </source>
</evidence>
<dbReference type="InterPro" id="IPR002634">
    <property type="entry name" value="BolA"/>
</dbReference>
<dbReference type="Pfam" id="PF01722">
    <property type="entry name" value="BolA"/>
    <property type="match status" value="1"/>
</dbReference>
<accession>A0ABU1UV04</accession>
<feature type="region of interest" description="Disordered" evidence="3">
    <location>
        <begin position="85"/>
        <end position="107"/>
    </location>
</feature>
<keyword evidence="5" id="KW-1185">Reference proteome</keyword>